<dbReference type="SUPFAM" id="SSF51338">
    <property type="entry name" value="Composite domain of metallo-dependent hydrolases"/>
    <property type="match status" value="1"/>
</dbReference>
<feature type="binding site" evidence="7">
    <location>
        <position position="332"/>
    </location>
    <ligand>
        <name>4-imidazolone-5-propanoate</name>
        <dbReference type="ChEBI" id="CHEBI:77893"/>
    </ligand>
</feature>
<dbReference type="KEGG" id="hoh:Hoch_3904"/>
<feature type="binding site" evidence="7">
    <location>
        <position position="159"/>
    </location>
    <ligand>
        <name>Zn(2+)</name>
        <dbReference type="ChEBI" id="CHEBI:29105"/>
    </ligand>
</feature>
<dbReference type="GO" id="GO:0050480">
    <property type="term" value="F:imidazolonepropionase activity"/>
    <property type="evidence" value="ECO:0007669"/>
    <property type="project" value="UniProtKB-UniRule"/>
</dbReference>
<evidence type="ECO:0000313" key="10">
    <source>
        <dbReference type="Proteomes" id="UP000001880"/>
    </source>
</evidence>
<dbReference type="InterPro" id="IPR005920">
    <property type="entry name" value="HutI"/>
</dbReference>
<dbReference type="SUPFAM" id="SSF51556">
    <property type="entry name" value="Metallo-dependent hydrolases"/>
    <property type="match status" value="1"/>
</dbReference>
<protein>
    <recommendedName>
        <fullName evidence="1 7">Imidazolonepropionase</fullName>
        <ecNumber evidence="1 7">3.5.2.7</ecNumber>
    </recommendedName>
    <alternativeName>
        <fullName evidence="7">Imidazolone-5-propionate hydrolase</fullName>
    </alternativeName>
</protein>
<evidence type="ECO:0000256" key="2">
    <source>
        <dbReference type="ARBA" id="ARBA00022723"/>
    </source>
</evidence>
<feature type="binding site" evidence="7">
    <location>
        <position position="159"/>
    </location>
    <ligand>
        <name>Fe(3+)</name>
        <dbReference type="ChEBI" id="CHEBI:29034"/>
    </ligand>
</feature>
<dbReference type="HOGENOM" id="CLU_041647_1_0_7"/>
<dbReference type="EMBL" id="CP001804">
    <property type="protein sequence ID" value="ACY16403.1"/>
    <property type="molecule type" value="Genomic_DNA"/>
</dbReference>
<comment type="cofactor">
    <cofactor evidence="7">
        <name>Zn(2+)</name>
        <dbReference type="ChEBI" id="CHEBI:29105"/>
    </cofactor>
    <cofactor evidence="7">
        <name>Fe(3+)</name>
        <dbReference type="ChEBI" id="CHEBI:29034"/>
    </cofactor>
    <text evidence="7">Binds 1 zinc or iron ion per subunit.</text>
</comment>
<feature type="binding site" evidence="7">
    <location>
        <position position="231"/>
    </location>
    <ligand>
        <name>4-imidazolone-5-propanoate</name>
        <dbReference type="ChEBI" id="CHEBI:77893"/>
    </ligand>
</feature>
<dbReference type="GO" id="GO:0005506">
    <property type="term" value="F:iron ion binding"/>
    <property type="evidence" value="ECO:0007669"/>
    <property type="project" value="UniProtKB-UniRule"/>
</dbReference>
<organism evidence="9 10">
    <name type="scientific">Haliangium ochraceum (strain DSM 14365 / JCM 11303 / SMP-2)</name>
    <dbReference type="NCBI Taxonomy" id="502025"/>
    <lineage>
        <taxon>Bacteria</taxon>
        <taxon>Pseudomonadati</taxon>
        <taxon>Myxococcota</taxon>
        <taxon>Polyangia</taxon>
        <taxon>Haliangiales</taxon>
        <taxon>Kofleriaceae</taxon>
        <taxon>Haliangium</taxon>
    </lineage>
</organism>
<dbReference type="InterPro" id="IPR011059">
    <property type="entry name" value="Metal-dep_hydrolase_composite"/>
</dbReference>
<evidence type="ECO:0000256" key="3">
    <source>
        <dbReference type="ARBA" id="ARBA00022801"/>
    </source>
</evidence>
<keyword evidence="6 7" id="KW-0408">Iron</keyword>
<gene>
    <name evidence="7" type="primary">hutI</name>
    <name evidence="9" type="ordered locus">Hoch_3904</name>
</gene>
<keyword evidence="10" id="KW-1185">Reference proteome</keyword>
<dbReference type="AlphaFoldDB" id="D0LZE1"/>
<feature type="binding site" evidence="7">
    <location>
        <position position="168"/>
    </location>
    <ligand>
        <name>4-imidazolone-5-propanoate</name>
        <dbReference type="ChEBI" id="CHEBI:77893"/>
    </ligand>
</feature>
<feature type="domain" description="Amidohydrolase-related" evidence="8">
    <location>
        <begin position="150"/>
        <end position="490"/>
    </location>
</feature>
<feature type="binding site" evidence="7">
    <location>
        <position position="329"/>
    </location>
    <ligand>
        <name>Fe(3+)</name>
        <dbReference type="ChEBI" id="CHEBI:29034"/>
    </ligand>
</feature>
<feature type="binding site" evidence="7">
    <location>
        <position position="405"/>
    </location>
    <ligand>
        <name>N-formimidoyl-L-glutamate</name>
        <dbReference type="ChEBI" id="CHEBI:58928"/>
    </ligand>
</feature>
<dbReference type="InterPro" id="IPR032466">
    <property type="entry name" value="Metal_Hydrolase"/>
</dbReference>
<evidence type="ECO:0000256" key="7">
    <source>
        <dbReference type="HAMAP-Rule" id="MF_00372"/>
    </source>
</evidence>
<dbReference type="HAMAP" id="MF_00372">
    <property type="entry name" value="HutI"/>
    <property type="match status" value="1"/>
</dbReference>
<dbReference type="GO" id="GO:0019557">
    <property type="term" value="P:L-histidine catabolic process to glutamate and formate"/>
    <property type="evidence" value="ECO:0007669"/>
    <property type="project" value="UniProtKB-UniPathway"/>
</dbReference>
<dbReference type="GO" id="GO:0008270">
    <property type="term" value="F:zinc ion binding"/>
    <property type="evidence" value="ECO:0007669"/>
    <property type="project" value="UniProtKB-UniRule"/>
</dbReference>
<dbReference type="RefSeq" id="WP_012829002.1">
    <property type="nucleotide sequence ID" value="NC_013440.1"/>
</dbReference>
<accession>D0LZE1</accession>
<comment type="similarity">
    <text evidence="7">Belongs to the metallo-dependent hydrolases superfamily. HutI family.</text>
</comment>
<dbReference type="UniPathway" id="UPA00379">
    <property type="reaction ID" value="UER00551"/>
</dbReference>
<dbReference type="Pfam" id="PF01979">
    <property type="entry name" value="Amidohydro_1"/>
    <property type="match status" value="1"/>
</dbReference>
<feature type="binding site" evidence="7">
    <location>
        <position position="264"/>
    </location>
    <ligand>
        <name>4-imidazolone-5-propanoate</name>
        <dbReference type="ChEBI" id="CHEBI:77893"/>
    </ligand>
</feature>
<feature type="binding site" evidence="7">
    <location>
        <position position="329"/>
    </location>
    <ligand>
        <name>Zn(2+)</name>
        <dbReference type="ChEBI" id="CHEBI:29105"/>
    </ligand>
</feature>
<dbReference type="eggNOG" id="COG1228">
    <property type="taxonomic scope" value="Bacteria"/>
</dbReference>
<comment type="catalytic activity">
    <reaction evidence="7">
        <text>4-imidazolone-5-propanoate + H2O = N-formimidoyl-L-glutamate</text>
        <dbReference type="Rhea" id="RHEA:23660"/>
        <dbReference type="ChEBI" id="CHEBI:15377"/>
        <dbReference type="ChEBI" id="CHEBI:58928"/>
        <dbReference type="ChEBI" id="CHEBI:77893"/>
        <dbReference type="EC" id="3.5.2.7"/>
    </reaction>
</comment>
<dbReference type="NCBIfam" id="TIGR01224">
    <property type="entry name" value="hutI"/>
    <property type="match status" value="1"/>
</dbReference>
<evidence type="ECO:0000256" key="5">
    <source>
        <dbReference type="ARBA" id="ARBA00022833"/>
    </source>
</evidence>
<comment type="subcellular location">
    <subcellularLocation>
        <location evidence="7">Cytoplasm</location>
    </subcellularLocation>
</comment>
<proteinExistence type="inferred from homology"/>
<feature type="binding site" evidence="7">
    <location>
        <position position="231"/>
    </location>
    <ligand>
        <name>N-formimidoyl-L-glutamate</name>
        <dbReference type="ChEBI" id="CHEBI:58928"/>
    </ligand>
</feature>
<feature type="binding site" evidence="7">
    <location>
        <position position="407"/>
    </location>
    <ligand>
        <name>N-formimidoyl-L-glutamate</name>
        <dbReference type="ChEBI" id="CHEBI:58928"/>
    </ligand>
</feature>
<reference evidence="9 10" key="1">
    <citation type="journal article" date="2010" name="Stand. Genomic Sci.">
        <title>Complete genome sequence of Haliangium ochraceum type strain (SMP-2).</title>
        <authorList>
            <consortium name="US DOE Joint Genome Institute (JGI-PGF)"/>
            <person name="Ivanova N."/>
            <person name="Daum C."/>
            <person name="Lang E."/>
            <person name="Abt B."/>
            <person name="Kopitz M."/>
            <person name="Saunders E."/>
            <person name="Lapidus A."/>
            <person name="Lucas S."/>
            <person name="Glavina Del Rio T."/>
            <person name="Nolan M."/>
            <person name="Tice H."/>
            <person name="Copeland A."/>
            <person name="Cheng J.F."/>
            <person name="Chen F."/>
            <person name="Bruce D."/>
            <person name="Goodwin L."/>
            <person name="Pitluck S."/>
            <person name="Mavromatis K."/>
            <person name="Pati A."/>
            <person name="Mikhailova N."/>
            <person name="Chen A."/>
            <person name="Palaniappan K."/>
            <person name="Land M."/>
            <person name="Hauser L."/>
            <person name="Chang Y.J."/>
            <person name="Jeffries C.D."/>
            <person name="Detter J.C."/>
            <person name="Brettin T."/>
            <person name="Rohde M."/>
            <person name="Goker M."/>
            <person name="Bristow J."/>
            <person name="Markowitz V."/>
            <person name="Eisen J.A."/>
            <person name="Hugenholtz P."/>
            <person name="Kyrpides N.C."/>
            <person name="Klenk H.P."/>
        </authorList>
    </citation>
    <scope>NUCLEOTIDE SEQUENCE [LARGE SCALE GENOMIC DNA]</scope>
    <source>
        <strain evidence="10">DSM 14365 / CIP 107738 / JCM 11303 / AJ 13395 / SMP-2</strain>
    </source>
</reference>
<keyword evidence="2 7" id="KW-0479">Metal-binding</keyword>
<feature type="binding site" evidence="7">
    <location>
        <position position="161"/>
    </location>
    <ligand>
        <name>Fe(3+)</name>
        <dbReference type="ChEBI" id="CHEBI:29034"/>
    </ligand>
</feature>
<dbReference type="Proteomes" id="UP000001880">
    <property type="component" value="Chromosome"/>
</dbReference>
<keyword evidence="7" id="KW-0963">Cytoplasm</keyword>
<dbReference type="GO" id="GO:0005737">
    <property type="term" value="C:cytoplasm"/>
    <property type="evidence" value="ECO:0007669"/>
    <property type="project" value="UniProtKB-SubCell"/>
</dbReference>
<keyword evidence="4 7" id="KW-0369">Histidine metabolism</keyword>
<dbReference type="GO" id="GO:0019556">
    <property type="term" value="P:L-histidine catabolic process to glutamate and formamide"/>
    <property type="evidence" value="ECO:0007669"/>
    <property type="project" value="UniProtKB-UniRule"/>
</dbReference>
<dbReference type="EC" id="3.5.2.7" evidence="1 7"/>
<feature type="binding site" evidence="7">
    <location>
        <position position="403"/>
    </location>
    <ligand>
        <name>Fe(3+)</name>
        <dbReference type="ChEBI" id="CHEBI:29034"/>
    </ligand>
</feature>
<feature type="binding site" evidence="7">
    <location>
        <position position="408"/>
    </location>
    <ligand>
        <name>4-imidazolone-5-propanoate</name>
        <dbReference type="ChEBI" id="CHEBI:77893"/>
    </ligand>
</feature>
<evidence type="ECO:0000256" key="4">
    <source>
        <dbReference type="ARBA" id="ARBA00022808"/>
    </source>
</evidence>
<keyword evidence="5 7" id="KW-0862">Zinc</keyword>
<comment type="function">
    <text evidence="7">Catalyzes the hydrolytic cleavage of the carbon-nitrogen bond in imidazolone-5-propanoate to yield N-formimidoyl-L-glutamate. It is the third step in the universal histidine degradation pathway.</text>
</comment>
<dbReference type="OrthoDB" id="9807210at2"/>
<sequence length="505" mass="52980">MSNNLTSIEVIRAGTALRVGRADGSARTVRRIDLARVLGAPKTDAPRFAAAEIDGDRVRLRYADGHSELLAAAYLDEPPEDRRADLVVEDAGLLLTANGPGTGEEGLGLLQHGAVIASGGRVRWVGPSAEVGRAGFDISGAERVRAGGRLVTPGLVDCHVHPLFAGNRASEFGARAAGRSYQEIAQAGGGIQATVQPTRAASFDTHIIQTVARMNRILAAGTTTCEAKSGYDLTVAGELRLLAIALAADALSPLDLSPTLLGAHALPPEYADDRAGYVRAVAEQMVPQVARERLAETVDVYCDDNAFTLAETRQILEAAKREGLALRVHAGQFADLGAAELIAELGGLSADHLEQVSPAGISAMAERGVVAVMLPGACVQLGLPQPPVSALREAGVAMAVATDNNPGTSLCDSLPVQMWLATTHYRMSVPEAWLGVTRHAARALGRKDIGVLAPGARADLLLWNAETPAEIPYHYGANLVDRVIKNGRTVHVRPSTQAAHWAGMA</sequence>
<dbReference type="Gene3D" id="3.20.20.140">
    <property type="entry name" value="Metal-dependent hydrolases"/>
    <property type="match status" value="1"/>
</dbReference>
<dbReference type="PANTHER" id="PTHR42752">
    <property type="entry name" value="IMIDAZOLONEPROPIONASE"/>
    <property type="match status" value="1"/>
</dbReference>
<evidence type="ECO:0000256" key="6">
    <source>
        <dbReference type="ARBA" id="ARBA00023004"/>
    </source>
</evidence>
<evidence type="ECO:0000259" key="8">
    <source>
        <dbReference type="Pfam" id="PF01979"/>
    </source>
</evidence>
<feature type="binding site" evidence="7">
    <location>
        <position position="161"/>
    </location>
    <ligand>
        <name>Zn(2+)</name>
        <dbReference type="ChEBI" id="CHEBI:29105"/>
    </ligand>
</feature>
<evidence type="ECO:0000313" key="9">
    <source>
        <dbReference type="EMBL" id="ACY16403.1"/>
    </source>
</evidence>
<feature type="binding site" evidence="7">
    <location>
        <position position="403"/>
    </location>
    <ligand>
        <name>Zn(2+)</name>
        <dbReference type="ChEBI" id="CHEBI:29105"/>
    </ligand>
</feature>
<dbReference type="STRING" id="502025.Hoch_3904"/>
<name>D0LZE1_HALO1</name>
<keyword evidence="3 7" id="KW-0378">Hydrolase</keyword>
<dbReference type="Gene3D" id="2.30.40.10">
    <property type="entry name" value="Urease, subunit C, domain 1"/>
    <property type="match status" value="1"/>
</dbReference>
<dbReference type="FunFam" id="3.20.20.140:FF:000007">
    <property type="entry name" value="Imidazolonepropionase"/>
    <property type="match status" value="1"/>
</dbReference>
<dbReference type="InterPro" id="IPR006680">
    <property type="entry name" value="Amidohydro-rel"/>
</dbReference>
<dbReference type="PANTHER" id="PTHR42752:SF1">
    <property type="entry name" value="IMIDAZOLONEPROPIONASE-RELATED"/>
    <property type="match status" value="1"/>
</dbReference>
<comment type="pathway">
    <text evidence="7">Amino-acid degradation; L-histidine degradation into L-glutamate; N-formimidoyl-L-glutamate from L-histidine: step 3/3.</text>
</comment>
<evidence type="ECO:0000256" key="1">
    <source>
        <dbReference type="ARBA" id="ARBA00012864"/>
    </source>
</evidence>